<feature type="domain" description="C3H1-type" evidence="2">
    <location>
        <begin position="380"/>
        <end position="409"/>
    </location>
</feature>
<evidence type="ECO:0000256" key="1">
    <source>
        <dbReference type="PROSITE-ProRule" id="PRU00723"/>
    </source>
</evidence>
<dbReference type="InterPro" id="IPR000571">
    <property type="entry name" value="Znf_CCCH"/>
</dbReference>
<dbReference type="GO" id="GO:0008270">
    <property type="term" value="F:zinc ion binding"/>
    <property type="evidence" value="ECO:0007669"/>
    <property type="project" value="UniProtKB-KW"/>
</dbReference>
<keyword evidence="1" id="KW-0479">Metal-binding</keyword>
<reference evidence="3" key="1">
    <citation type="submission" date="2020-06" db="EMBL/GenBank/DDBJ databases">
        <authorList>
            <consortium name="Plant Systems Biology data submission"/>
        </authorList>
    </citation>
    <scope>NUCLEOTIDE SEQUENCE</scope>
    <source>
        <strain evidence="3">D6</strain>
    </source>
</reference>
<evidence type="ECO:0000259" key="2">
    <source>
        <dbReference type="PROSITE" id="PS50103"/>
    </source>
</evidence>
<dbReference type="PROSITE" id="PS50103">
    <property type="entry name" value="ZF_C3H1"/>
    <property type="match status" value="1"/>
</dbReference>
<keyword evidence="1" id="KW-0863">Zinc-finger</keyword>
<name>A0A9N8H611_9STRA</name>
<keyword evidence="4" id="KW-1185">Reference proteome</keyword>
<keyword evidence="1" id="KW-0862">Zinc</keyword>
<sequence length="439" mass="48847">MSNSADPPQGGSANETKLSVSALTLSDFEKLGKRMGEAMSAALNMPTAEEKERAEFMGDVKTSWSLFFARVSTQPESGTTKVIPALMTKQFNEVLSAWTPGYAQKKLIAVLEAQLCRSEESNDYRDRSAWWDSKVANGAFTTCSAGFKDLQEEQCGLPSVLVSGEQYTPSTKLVVSSGTLATFEDVRVALLNFRQLGLAFTSQFDESYIWTLFARIEKLLGSREGRQYVHSWSPSSRPQVAVNLLLNLQAVWNKIADIAKNPLRIKAVQENQEIDAEVFDSAKLCFEMVEQELHSIFNFCRTHYIPERYREIPAGAIKVLGMSAEEFNLTAKRGLVDDDDGRAAKKLKADDRKKALGILEYILTPLPAEPMSLMPISGQSGELVPCSHFCFRGFRCSNNKACTRAHVSSFKSLSEDDQNAFLRFVYQNKETIRFAPGSS</sequence>
<dbReference type="Proteomes" id="UP001153069">
    <property type="component" value="Unassembled WGS sequence"/>
</dbReference>
<comment type="caution">
    <text evidence="3">The sequence shown here is derived from an EMBL/GenBank/DDBJ whole genome shotgun (WGS) entry which is preliminary data.</text>
</comment>
<accession>A0A9N8H611</accession>
<protein>
    <recommendedName>
        <fullName evidence="2">C3H1-type domain-containing protein</fullName>
    </recommendedName>
</protein>
<evidence type="ECO:0000313" key="4">
    <source>
        <dbReference type="Proteomes" id="UP001153069"/>
    </source>
</evidence>
<feature type="zinc finger region" description="C3H1-type" evidence="1">
    <location>
        <begin position="380"/>
        <end position="409"/>
    </location>
</feature>
<gene>
    <name evidence="3" type="ORF">SEMRO_157_G071360.1</name>
</gene>
<dbReference type="AlphaFoldDB" id="A0A9N8H611"/>
<dbReference type="EMBL" id="CAICTM010000156">
    <property type="protein sequence ID" value="CAB9503168.1"/>
    <property type="molecule type" value="Genomic_DNA"/>
</dbReference>
<evidence type="ECO:0000313" key="3">
    <source>
        <dbReference type="EMBL" id="CAB9503168.1"/>
    </source>
</evidence>
<organism evidence="3 4">
    <name type="scientific">Seminavis robusta</name>
    <dbReference type="NCBI Taxonomy" id="568900"/>
    <lineage>
        <taxon>Eukaryota</taxon>
        <taxon>Sar</taxon>
        <taxon>Stramenopiles</taxon>
        <taxon>Ochrophyta</taxon>
        <taxon>Bacillariophyta</taxon>
        <taxon>Bacillariophyceae</taxon>
        <taxon>Bacillariophycidae</taxon>
        <taxon>Naviculales</taxon>
        <taxon>Naviculaceae</taxon>
        <taxon>Seminavis</taxon>
    </lineage>
</organism>
<proteinExistence type="predicted"/>